<evidence type="ECO:0000256" key="1">
    <source>
        <dbReference type="SAM" id="MobiDB-lite"/>
    </source>
</evidence>
<name>A0AAJ0FY19_9HYPO</name>
<dbReference type="AlphaFoldDB" id="A0AAJ0FY19"/>
<evidence type="ECO:0000313" key="2">
    <source>
        <dbReference type="EMBL" id="KAK2612328.1"/>
    </source>
</evidence>
<organism evidence="2 3">
    <name type="scientific">Conoideocrella luteorostrata</name>
    <dbReference type="NCBI Taxonomy" id="1105319"/>
    <lineage>
        <taxon>Eukaryota</taxon>
        <taxon>Fungi</taxon>
        <taxon>Dikarya</taxon>
        <taxon>Ascomycota</taxon>
        <taxon>Pezizomycotina</taxon>
        <taxon>Sordariomycetes</taxon>
        <taxon>Hypocreomycetidae</taxon>
        <taxon>Hypocreales</taxon>
        <taxon>Clavicipitaceae</taxon>
        <taxon>Conoideocrella</taxon>
    </lineage>
</organism>
<feature type="compositionally biased region" description="Acidic residues" evidence="1">
    <location>
        <begin position="1"/>
        <end position="11"/>
    </location>
</feature>
<keyword evidence="3" id="KW-1185">Reference proteome</keyword>
<sequence>MTTDSELDEEPKLESSVQHQMEERTQLQAILSDFRLDLGTKRITDRKIRAIDLMVLLASRREMRPPHPVPDVVWKEHSSEIP</sequence>
<feature type="region of interest" description="Disordered" evidence="1">
    <location>
        <begin position="1"/>
        <end position="21"/>
    </location>
</feature>
<comment type="caution">
    <text evidence="2">The sequence shown here is derived from an EMBL/GenBank/DDBJ whole genome shotgun (WGS) entry which is preliminary data.</text>
</comment>
<proteinExistence type="predicted"/>
<protein>
    <submittedName>
        <fullName evidence="2">Uncharacterized protein</fullName>
    </submittedName>
</protein>
<accession>A0AAJ0FY19</accession>
<reference evidence="2" key="1">
    <citation type="submission" date="2023-06" db="EMBL/GenBank/DDBJ databases">
        <title>Conoideocrella luteorostrata (Hypocreales: Clavicipitaceae), a potential biocontrol fungus for elongate hemlock scale in United States Christmas tree production areas.</title>
        <authorList>
            <person name="Barrett H."/>
            <person name="Lovett B."/>
            <person name="Macias A.M."/>
            <person name="Stajich J.E."/>
            <person name="Kasson M.T."/>
        </authorList>
    </citation>
    <scope>NUCLEOTIDE SEQUENCE</scope>
    <source>
        <strain evidence="2">ARSEF 14590</strain>
    </source>
</reference>
<evidence type="ECO:0000313" key="3">
    <source>
        <dbReference type="Proteomes" id="UP001251528"/>
    </source>
</evidence>
<dbReference type="Proteomes" id="UP001251528">
    <property type="component" value="Unassembled WGS sequence"/>
</dbReference>
<gene>
    <name evidence="2" type="ORF">QQS21_001592</name>
</gene>
<dbReference type="EMBL" id="JASWJB010000017">
    <property type="protein sequence ID" value="KAK2612328.1"/>
    <property type="molecule type" value="Genomic_DNA"/>
</dbReference>